<dbReference type="AlphaFoldDB" id="A0A2H9T414"/>
<comment type="similarity">
    <text evidence="1">Belongs to the bacterial solute-binding protein 9 family.</text>
</comment>
<dbReference type="EMBL" id="NSIT01000319">
    <property type="protein sequence ID" value="PJE77941.1"/>
    <property type="molecule type" value="Genomic_DNA"/>
</dbReference>
<reference evidence="4" key="1">
    <citation type="journal article" date="2017" name="Appl. Environ. Microbiol.">
        <title>Molecular characterization of an Endozoicomonas-like organism causing infection in king scallop Pecten maximus L.</title>
        <authorList>
            <person name="Cano I."/>
            <person name="van Aerle R."/>
            <person name="Ross S."/>
            <person name="Verner-Jeffreys D.W."/>
            <person name="Paley R.K."/>
            <person name="Rimmer G."/>
            <person name="Ryder D."/>
            <person name="Hooper P."/>
            <person name="Stone D."/>
            <person name="Feist S.W."/>
        </authorList>
    </citation>
    <scope>NUCLEOTIDE SEQUENCE</scope>
</reference>
<dbReference type="PANTHER" id="PTHR42953:SF3">
    <property type="entry name" value="HIGH-AFFINITY ZINC UPTAKE SYSTEM PROTEIN ZNUA"/>
    <property type="match status" value="1"/>
</dbReference>
<keyword evidence="3" id="KW-0732">Signal</keyword>
<evidence type="ECO:0000256" key="3">
    <source>
        <dbReference type="ARBA" id="ARBA00022729"/>
    </source>
</evidence>
<dbReference type="InterPro" id="IPR006129">
    <property type="entry name" value="AdhesinB"/>
</dbReference>
<comment type="caution">
    <text evidence="4">The sequence shown here is derived from an EMBL/GenBank/DDBJ whole genome shotgun (WGS) entry which is preliminary data.</text>
</comment>
<dbReference type="PANTHER" id="PTHR42953">
    <property type="entry name" value="HIGH-AFFINITY ZINC UPTAKE SYSTEM PROTEIN ZNUA-RELATED"/>
    <property type="match status" value="1"/>
</dbReference>
<dbReference type="PRINTS" id="PR00691">
    <property type="entry name" value="ADHESINB"/>
</dbReference>
<protein>
    <submittedName>
        <fullName evidence="4">High-affinity zinc uptake system protein ZnuA</fullName>
    </submittedName>
</protein>
<dbReference type="InterPro" id="IPR006127">
    <property type="entry name" value="ZnuA-like"/>
</dbReference>
<evidence type="ECO:0000313" key="4">
    <source>
        <dbReference type="EMBL" id="PJE77941.1"/>
    </source>
</evidence>
<dbReference type="GO" id="GO:0030001">
    <property type="term" value="P:metal ion transport"/>
    <property type="evidence" value="ECO:0007669"/>
    <property type="project" value="InterPro"/>
</dbReference>
<evidence type="ECO:0000256" key="1">
    <source>
        <dbReference type="ARBA" id="ARBA00011028"/>
    </source>
</evidence>
<name>A0A2H9T414_9ZZZZ</name>
<dbReference type="GO" id="GO:0046872">
    <property type="term" value="F:metal ion binding"/>
    <property type="evidence" value="ECO:0007669"/>
    <property type="project" value="InterPro"/>
</dbReference>
<keyword evidence="2" id="KW-0813">Transport</keyword>
<evidence type="ECO:0000256" key="2">
    <source>
        <dbReference type="ARBA" id="ARBA00022448"/>
    </source>
</evidence>
<sequence>MQRVTLLALSLLMAFSGWVCASAKTTDTVSPPKVMASIKPLQLIAQAITDGVSDADVLLPPNVSPHGYSLKPSDIQQIKTSNVVFWIGPEMEASIAKVLGNEKNTTPVAMMEQPGITLLKSQKEHKHDKHAHHHGEYDPHIWLSPENAIAIAGIMTKTLISLDSSHLHQSHYQTNFHRFKIAVLTADKHNHKKIATLQNRPFFVFHDAYLYLENNYHLNVSDYFTLTPEQQPGAKHMLALQKKLQQAGTTCIFREPQFQPVYIDRIIGNLPVTIGVLDPLAGNIKVEALGYVHFLNDMVDTIYSCLNTQITK</sequence>
<accession>A0A2H9T414</accession>
<proteinExistence type="inferred from homology"/>
<gene>
    <name evidence="4" type="primary">znuA</name>
    <name evidence="4" type="ORF">CI610_03130</name>
</gene>
<dbReference type="SUPFAM" id="SSF53807">
    <property type="entry name" value="Helical backbone' metal receptor"/>
    <property type="match status" value="1"/>
</dbReference>
<organism evidence="4">
    <name type="scientific">invertebrate metagenome</name>
    <dbReference type="NCBI Taxonomy" id="1711999"/>
    <lineage>
        <taxon>unclassified sequences</taxon>
        <taxon>metagenomes</taxon>
        <taxon>organismal metagenomes</taxon>
    </lineage>
</organism>
<dbReference type="Pfam" id="PF01297">
    <property type="entry name" value="ZnuA"/>
    <property type="match status" value="1"/>
</dbReference>
<dbReference type="Gene3D" id="3.40.50.1980">
    <property type="entry name" value="Nitrogenase molybdenum iron protein domain"/>
    <property type="match status" value="2"/>
</dbReference>
<dbReference type="InterPro" id="IPR050492">
    <property type="entry name" value="Bact_metal-bind_prot9"/>
</dbReference>
<dbReference type="GO" id="GO:0007155">
    <property type="term" value="P:cell adhesion"/>
    <property type="evidence" value="ECO:0007669"/>
    <property type="project" value="InterPro"/>
</dbReference>